<dbReference type="Gene3D" id="3.30.250.20">
    <property type="entry name" value="L1 transposable element, C-terminal domain"/>
    <property type="match status" value="1"/>
</dbReference>
<feature type="compositionally biased region" description="Basic residues" evidence="1">
    <location>
        <begin position="201"/>
        <end position="215"/>
    </location>
</feature>
<organism evidence="2 3">
    <name type="scientific">Pleurodeles waltl</name>
    <name type="common">Iberian ribbed newt</name>
    <dbReference type="NCBI Taxonomy" id="8319"/>
    <lineage>
        <taxon>Eukaryota</taxon>
        <taxon>Metazoa</taxon>
        <taxon>Chordata</taxon>
        <taxon>Craniata</taxon>
        <taxon>Vertebrata</taxon>
        <taxon>Euteleostomi</taxon>
        <taxon>Amphibia</taxon>
        <taxon>Batrachia</taxon>
        <taxon>Caudata</taxon>
        <taxon>Salamandroidea</taxon>
        <taxon>Salamandridae</taxon>
        <taxon>Pleurodelinae</taxon>
        <taxon>Pleurodeles</taxon>
    </lineage>
</organism>
<evidence type="ECO:0000256" key="1">
    <source>
        <dbReference type="SAM" id="MobiDB-lite"/>
    </source>
</evidence>
<reference evidence="2" key="1">
    <citation type="journal article" date="2022" name="bioRxiv">
        <title>Sequencing and chromosome-scale assembly of the giantPleurodeles waltlgenome.</title>
        <authorList>
            <person name="Brown T."/>
            <person name="Elewa A."/>
            <person name="Iarovenko S."/>
            <person name="Subramanian E."/>
            <person name="Araus A.J."/>
            <person name="Petzold A."/>
            <person name="Susuki M."/>
            <person name="Suzuki K.-i.T."/>
            <person name="Hayashi T."/>
            <person name="Toyoda A."/>
            <person name="Oliveira C."/>
            <person name="Osipova E."/>
            <person name="Leigh N.D."/>
            <person name="Simon A."/>
            <person name="Yun M.H."/>
        </authorList>
    </citation>
    <scope>NUCLEOTIDE SEQUENCE</scope>
    <source>
        <strain evidence="2">20211129_DDA</strain>
        <tissue evidence="2">Liver</tissue>
    </source>
</reference>
<feature type="compositionally biased region" description="Polar residues" evidence="1">
    <location>
        <begin position="267"/>
        <end position="276"/>
    </location>
</feature>
<proteinExistence type="predicted"/>
<evidence type="ECO:0000313" key="3">
    <source>
        <dbReference type="Proteomes" id="UP001066276"/>
    </source>
</evidence>
<accession>A0AAV7Q9I5</accession>
<evidence type="ECO:0000313" key="2">
    <source>
        <dbReference type="EMBL" id="KAJ1136934.1"/>
    </source>
</evidence>
<feature type="region of interest" description="Disordered" evidence="1">
    <location>
        <begin position="197"/>
        <end position="290"/>
    </location>
</feature>
<dbReference type="EMBL" id="JANPWB010000010">
    <property type="protein sequence ID" value="KAJ1136934.1"/>
    <property type="molecule type" value="Genomic_DNA"/>
</dbReference>
<dbReference type="Proteomes" id="UP001066276">
    <property type="component" value="Chromosome 6"/>
</dbReference>
<dbReference type="InterPro" id="IPR042566">
    <property type="entry name" value="L1_C"/>
</dbReference>
<dbReference type="AlphaFoldDB" id="A0AAV7Q9I5"/>
<keyword evidence="3" id="KW-1185">Reference proteome</keyword>
<protein>
    <submittedName>
        <fullName evidence="2">Uncharacterized protein</fullName>
    </submittedName>
</protein>
<name>A0AAV7Q9I5_PLEWA</name>
<feature type="region of interest" description="Disordered" evidence="1">
    <location>
        <begin position="1"/>
        <end position="90"/>
    </location>
</feature>
<gene>
    <name evidence="2" type="ORF">NDU88_003348</name>
</gene>
<comment type="caution">
    <text evidence="2">The sequence shown here is derived from an EMBL/GenBank/DDBJ whole genome shotgun (WGS) entry which is preliminary data.</text>
</comment>
<feature type="compositionally biased region" description="Basic and acidic residues" evidence="1">
    <location>
        <begin position="77"/>
        <end position="86"/>
    </location>
</feature>
<sequence length="290" mass="31492">MLVRLGGQRRSSAAAEESGGDLQGRVATGADRESATQRGKGPGTGALSRVPCPVGLGRHQLGSNARTPADSEGLAEAAERRSEHPRRLCQWPKIPLRGGSAWDDPPSWENYEVNTSGTTAVGSVVSPQDRCMGFQKQCTVQQRRAEYNSVKRKLRDLEIPYSMLFPARLRVVAPTGAESFSTPEEAWAWLESCSAPDPQYRKKRQRPRLRRRQTAHRIDPPTPKEVQEERQRVMEAVVLFGGGPGGSATASPSSPQKEDGHSDSDNETATSTQSSIVLPAITPGTAEEII</sequence>